<gene>
    <name evidence="4" type="ORF">CDCA_CDCA06G1886</name>
</gene>
<dbReference type="Pfam" id="PF00581">
    <property type="entry name" value="Rhodanese"/>
    <property type="match status" value="1"/>
</dbReference>
<evidence type="ECO:0000313" key="5">
    <source>
        <dbReference type="Proteomes" id="UP001301350"/>
    </source>
</evidence>
<evidence type="ECO:0000313" key="4">
    <source>
        <dbReference type="EMBL" id="KAK4535861.1"/>
    </source>
</evidence>
<dbReference type="Gene3D" id="3.10.50.40">
    <property type="match status" value="1"/>
</dbReference>
<dbReference type="InterPro" id="IPR001763">
    <property type="entry name" value="Rhodanese-like_dom"/>
</dbReference>
<dbReference type="SUPFAM" id="SSF52821">
    <property type="entry name" value="Rhodanese/Cell cycle control phosphatase"/>
    <property type="match status" value="1"/>
</dbReference>
<dbReference type="InterPro" id="IPR046357">
    <property type="entry name" value="PPIase_dom_sf"/>
</dbReference>
<dbReference type="SMART" id="SM00450">
    <property type="entry name" value="RHOD"/>
    <property type="match status" value="1"/>
</dbReference>
<dbReference type="PANTHER" id="PTHR43629:SF2">
    <property type="entry name" value="RHODANESE-LIKE_PPIC DOMAIN-CONTAINING PROTEIN 12, CHLOROPLASTIC"/>
    <property type="match status" value="1"/>
</dbReference>
<accession>A0AAV9IUU4</accession>
<dbReference type="InterPro" id="IPR036873">
    <property type="entry name" value="Rhodanese-like_dom_sf"/>
</dbReference>
<dbReference type="PROSITE" id="PS50198">
    <property type="entry name" value="PPIC_PPIASE_2"/>
    <property type="match status" value="1"/>
</dbReference>
<evidence type="ECO:0000259" key="3">
    <source>
        <dbReference type="PROSITE" id="PS50206"/>
    </source>
</evidence>
<keyword evidence="1" id="KW-0413">Isomerase</keyword>
<dbReference type="EMBL" id="JANCYW010000006">
    <property type="protein sequence ID" value="KAK4535861.1"/>
    <property type="molecule type" value="Genomic_DNA"/>
</dbReference>
<dbReference type="InterPro" id="IPR052204">
    <property type="entry name" value="PpiC/parvulin_rotamase"/>
</dbReference>
<keyword evidence="5" id="KW-1185">Reference proteome</keyword>
<dbReference type="Proteomes" id="UP001301350">
    <property type="component" value="Unassembled WGS sequence"/>
</dbReference>
<comment type="caution">
    <text evidence="4">The sequence shown here is derived from an EMBL/GenBank/DDBJ whole genome shotgun (WGS) entry which is preliminary data.</text>
</comment>
<protein>
    <recommendedName>
        <fullName evidence="6">Peptidylprolyl isomerase</fullName>
    </recommendedName>
</protein>
<feature type="domain" description="Rhodanese" evidence="3">
    <location>
        <begin position="203"/>
        <end position="298"/>
    </location>
</feature>
<dbReference type="PROSITE" id="PS50206">
    <property type="entry name" value="RHODANESE_3"/>
    <property type="match status" value="1"/>
</dbReference>
<dbReference type="Pfam" id="PF13616">
    <property type="entry name" value="Rotamase_3"/>
    <property type="match status" value="1"/>
</dbReference>
<dbReference type="Gene3D" id="3.40.250.10">
    <property type="entry name" value="Rhodanese-like domain"/>
    <property type="match status" value="1"/>
</dbReference>
<keyword evidence="1" id="KW-0697">Rotamase</keyword>
<dbReference type="AlphaFoldDB" id="A0AAV9IUU4"/>
<evidence type="ECO:0000256" key="1">
    <source>
        <dbReference type="PROSITE-ProRule" id="PRU00278"/>
    </source>
</evidence>
<organism evidence="4 5">
    <name type="scientific">Cyanidium caldarium</name>
    <name type="common">Red alga</name>
    <dbReference type="NCBI Taxonomy" id="2771"/>
    <lineage>
        <taxon>Eukaryota</taxon>
        <taxon>Rhodophyta</taxon>
        <taxon>Bangiophyceae</taxon>
        <taxon>Cyanidiales</taxon>
        <taxon>Cyanidiaceae</taxon>
        <taxon>Cyanidium</taxon>
    </lineage>
</organism>
<dbReference type="GO" id="GO:0003755">
    <property type="term" value="F:peptidyl-prolyl cis-trans isomerase activity"/>
    <property type="evidence" value="ECO:0007669"/>
    <property type="project" value="UniProtKB-KW"/>
</dbReference>
<reference evidence="4 5" key="1">
    <citation type="submission" date="2022-07" db="EMBL/GenBank/DDBJ databases">
        <title>Genome-wide signatures of adaptation to extreme environments.</title>
        <authorList>
            <person name="Cho C.H."/>
            <person name="Yoon H.S."/>
        </authorList>
    </citation>
    <scope>NUCLEOTIDE SEQUENCE [LARGE SCALE GENOMIC DNA]</scope>
    <source>
        <strain evidence="4 5">DBV 063 E5</strain>
    </source>
</reference>
<dbReference type="SUPFAM" id="SSF54534">
    <property type="entry name" value="FKBP-like"/>
    <property type="match status" value="1"/>
</dbReference>
<dbReference type="InterPro" id="IPR000297">
    <property type="entry name" value="PPIase_PpiC"/>
</dbReference>
<dbReference type="PANTHER" id="PTHR43629">
    <property type="entry name" value="PEPTIDYL-PROLYL CIS-TRANS ISOMERASE"/>
    <property type="match status" value="1"/>
</dbReference>
<proteinExistence type="predicted"/>
<evidence type="ECO:0008006" key="6">
    <source>
        <dbReference type="Google" id="ProtNLM"/>
    </source>
</evidence>
<evidence type="ECO:0000259" key="2">
    <source>
        <dbReference type="PROSITE" id="PS50198"/>
    </source>
</evidence>
<feature type="domain" description="PpiC" evidence="2">
    <location>
        <begin position="89"/>
        <end position="181"/>
    </location>
</feature>
<name>A0AAV9IUU4_CYACA</name>
<sequence>MSSPSKARMPLTYAFWMTKYGPRGGTSSRAGRARVARSSARVLVQPWTLHTRAPFALQPNDFRLSHSAPRAPFRMRACAATSPSSSPPVRFMRARHILVESEAMADAAIERLNHTNDADRLFTELARTLSTCDSRRRGGDLGWFRRGQMVPEFEQACLQAPLHTFLKAQSGLGWHVIQVLERGSQRGVMEVEEFAEIYRDAQRRAQYQLVDVREPSELARARLDGFLNLPINAYDQWREQVEGDHAALDKGRPVIVMCHHGFRSATMCSYLSQQGFRDVINLLGGIDAYAQRVDATVPRY</sequence>